<dbReference type="Gene3D" id="1.20.1250.20">
    <property type="entry name" value="MFS general substrate transporter like domains"/>
    <property type="match status" value="1"/>
</dbReference>
<dbReference type="PANTHER" id="PTHR43791">
    <property type="entry name" value="PERMEASE-RELATED"/>
    <property type="match status" value="1"/>
</dbReference>
<reference evidence="9 10" key="1">
    <citation type="submission" date="2018-05" db="EMBL/GenBank/DDBJ databases">
        <title>Genome sequencing and assembly of the regulated plant pathogen Lachnellula willkommii and related sister species for the development of diagnostic species identification markers.</title>
        <authorList>
            <person name="Giroux E."/>
            <person name="Bilodeau G."/>
        </authorList>
    </citation>
    <scope>NUCLEOTIDE SEQUENCE [LARGE SCALE GENOMIC DNA]</scope>
    <source>
        <strain evidence="9 10">CBS 197.66</strain>
    </source>
</reference>
<evidence type="ECO:0000256" key="7">
    <source>
        <dbReference type="SAM" id="Phobius"/>
    </source>
</evidence>
<evidence type="ECO:0000256" key="2">
    <source>
        <dbReference type="ARBA" id="ARBA00022448"/>
    </source>
</evidence>
<keyword evidence="5 7" id="KW-0472">Membrane</keyword>
<comment type="caution">
    <text evidence="9">The sequence shown here is derived from an EMBL/GenBank/DDBJ whole genome shotgun (WGS) entry which is preliminary data.</text>
</comment>
<feature type="transmembrane region" description="Helical" evidence="7">
    <location>
        <begin position="352"/>
        <end position="374"/>
    </location>
</feature>
<comment type="similarity">
    <text evidence="6">Belongs to the major facilitator superfamily. Allantoate permease family.</text>
</comment>
<dbReference type="SUPFAM" id="SSF103473">
    <property type="entry name" value="MFS general substrate transporter"/>
    <property type="match status" value="1"/>
</dbReference>
<feature type="transmembrane region" description="Helical" evidence="7">
    <location>
        <begin position="324"/>
        <end position="345"/>
    </location>
</feature>
<evidence type="ECO:0000313" key="10">
    <source>
        <dbReference type="Proteomes" id="UP000462212"/>
    </source>
</evidence>
<dbReference type="GO" id="GO:0022857">
    <property type="term" value="F:transmembrane transporter activity"/>
    <property type="evidence" value="ECO:0007669"/>
    <property type="project" value="InterPro"/>
</dbReference>
<gene>
    <name evidence="9" type="ORF">LSUB1_G006826</name>
</gene>
<dbReference type="GO" id="GO:0016020">
    <property type="term" value="C:membrane"/>
    <property type="evidence" value="ECO:0007669"/>
    <property type="project" value="UniProtKB-SubCell"/>
</dbReference>
<proteinExistence type="inferred from homology"/>
<evidence type="ECO:0000256" key="4">
    <source>
        <dbReference type="ARBA" id="ARBA00022989"/>
    </source>
</evidence>
<comment type="subcellular location">
    <subcellularLocation>
        <location evidence="1">Membrane</location>
        <topology evidence="1">Multi-pass membrane protein</topology>
    </subcellularLocation>
</comment>
<feature type="transmembrane region" description="Helical" evidence="7">
    <location>
        <begin position="189"/>
        <end position="207"/>
    </location>
</feature>
<evidence type="ECO:0000256" key="6">
    <source>
        <dbReference type="ARBA" id="ARBA00037968"/>
    </source>
</evidence>
<feature type="transmembrane region" description="Helical" evidence="7">
    <location>
        <begin position="448"/>
        <end position="473"/>
    </location>
</feature>
<dbReference type="EMBL" id="QGMJ01000586">
    <property type="protein sequence ID" value="TVY34905.1"/>
    <property type="molecule type" value="Genomic_DNA"/>
</dbReference>
<accession>A0A8H8RKA0</accession>
<dbReference type="InterPro" id="IPR020846">
    <property type="entry name" value="MFS_dom"/>
</dbReference>
<evidence type="ECO:0000313" key="9">
    <source>
        <dbReference type="EMBL" id="TVY34905.1"/>
    </source>
</evidence>
<feature type="transmembrane region" description="Helical" evidence="7">
    <location>
        <begin position="97"/>
        <end position="115"/>
    </location>
</feature>
<keyword evidence="3 7" id="KW-0812">Transmembrane</keyword>
<feature type="transmembrane region" description="Helical" evidence="7">
    <location>
        <begin position="127"/>
        <end position="150"/>
    </location>
</feature>
<feature type="domain" description="Major facilitator superfamily (MFS) profile" evidence="8">
    <location>
        <begin position="60"/>
        <end position="516"/>
    </location>
</feature>
<feature type="transmembrane region" description="Helical" evidence="7">
    <location>
        <begin position="288"/>
        <end position="312"/>
    </location>
</feature>
<name>A0A8H8RKA0_9HELO</name>
<dbReference type="InterPro" id="IPR011701">
    <property type="entry name" value="MFS"/>
</dbReference>
<dbReference type="Proteomes" id="UP000462212">
    <property type="component" value="Unassembled WGS sequence"/>
</dbReference>
<evidence type="ECO:0000259" key="8">
    <source>
        <dbReference type="PROSITE" id="PS50850"/>
    </source>
</evidence>
<keyword evidence="4 7" id="KW-1133">Transmembrane helix</keyword>
<keyword evidence="2" id="KW-0813">Transport</keyword>
<protein>
    <submittedName>
        <fullName evidence="9">Putative transporter</fullName>
    </submittedName>
</protein>
<dbReference type="Pfam" id="PF07690">
    <property type="entry name" value="MFS_1"/>
    <property type="match status" value="1"/>
</dbReference>
<dbReference type="AlphaFoldDB" id="A0A8H8RKA0"/>
<feature type="transmembrane region" description="Helical" evidence="7">
    <location>
        <begin position="380"/>
        <end position="400"/>
    </location>
</feature>
<sequence length="516" mass="57358">MASTKLDEKTSISEDITISGSPNVTPESLDDNYGLYKSTRDVALDHTEARKVLKKIDLRVLSILMVTYVLQYLDKNCVNIASVYGLKKDTHLKGQDYSWLTSMFYIGYLVFQFPFGYLLQHFPTGRLLSLTIIAWGVVLITTPACTSFAGIATNRFFLGALESAINPGFVLLISMFYTTGEQPLRIEAYYSTIGIATMFSGLIGYAVGHINTGLSKWQYIFLIFGAITISWGILIFFLLPDSPSTTRFLSTRERAVAVERVAANRQGIKNLTFKMYQAKQMILDPKTWILFIMALSSQIPTAAVTSFASINIASFGFDTLGTQYMLIPGGAVQLFGMLLGGWVATRWPGTRCVVMVVANTICIIGSGLLVGLPADNKGRLVALWLCYSQNLGFSMSLTMISSNVAGYTKKQLTAAVIFIGWCAGNIAARRRSSPKKLVSLISMIPRISGYHTAYLAMLIAYSIKLVMVFVLYIHMYMFNRKRDREQAATPFDEKEAIELGMHDATEFDNKGFRYIL</sequence>
<dbReference type="PROSITE" id="PS50850">
    <property type="entry name" value="MFS"/>
    <property type="match status" value="1"/>
</dbReference>
<evidence type="ECO:0000256" key="3">
    <source>
        <dbReference type="ARBA" id="ARBA00022692"/>
    </source>
</evidence>
<dbReference type="PANTHER" id="PTHR43791:SF70">
    <property type="entry name" value="MAJOR FACILITATOR SUPERFAMILY (MFS) PROFILE DOMAIN-CONTAINING PROTEIN"/>
    <property type="match status" value="1"/>
</dbReference>
<feature type="transmembrane region" description="Helical" evidence="7">
    <location>
        <begin position="156"/>
        <end position="177"/>
    </location>
</feature>
<dbReference type="InterPro" id="IPR036259">
    <property type="entry name" value="MFS_trans_sf"/>
</dbReference>
<evidence type="ECO:0000256" key="1">
    <source>
        <dbReference type="ARBA" id="ARBA00004141"/>
    </source>
</evidence>
<organism evidence="9 10">
    <name type="scientific">Lachnellula subtilissima</name>
    <dbReference type="NCBI Taxonomy" id="602034"/>
    <lineage>
        <taxon>Eukaryota</taxon>
        <taxon>Fungi</taxon>
        <taxon>Dikarya</taxon>
        <taxon>Ascomycota</taxon>
        <taxon>Pezizomycotina</taxon>
        <taxon>Leotiomycetes</taxon>
        <taxon>Helotiales</taxon>
        <taxon>Lachnaceae</taxon>
        <taxon>Lachnellula</taxon>
    </lineage>
</organism>
<dbReference type="FunFam" id="1.20.1250.20:FF:000064">
    <property type="entry name" value="MFS allantoate transporter"/>
    <property type="match status" value="1"/>
</dbReference>
<feature type="transmembrane region" description="Helical" evidence="7">
    <location>
        <begin position="219"/>
        <end position="239"/>
    </location>
</feature>
<evidence type="ECO:0000256" key="5">
    <source>
        <dbReference type="ARBA" id="ARBA00023136"/>
    </source>
</evidence>
<dbReference type="OrthoDB" id="6730379at2759"/>
<keyword evidence="10" id="KW-1185">Reference proteome</keyword>